<name>A0ACC7NI41_9BURK</name>
<evidence type="ECO:0000313" key="1">
    <source>
        <dbReference type="EMBL" id="MFM0106979.1"/>
    </source>
</evidence>
<reference evidence="1 2" key="1">
    <citation type="journal article" date="2024" name="Chem. Sci.">
        <title>Discovery of megapolipeptins by genome mining of a Burkholderiales bacteria collection.</title>
        <authorList>
            <person name="Paulo B.S."/>
            <person name="Recchia M.J.J."/>
            <person name="Lee S."/>
            <person name="Fergusson C.H."/>
            <person name="Romanowski S.B."/>
            <person name="Hernandez A."/>
            <person name="Krull N."/>
            <person name="Liu D.Y."/>
            <person name="Cavanagh H."/>
            <person name="Bos A."/>
            <person name="Gray C.A."/>
            <person name="Murphy B.T."/>
            <person name="Linington R.G."/>
            <person name="Eustaquio A.S."/>
        </authorList>
    </citation>
    <scope>NUCLEOTIDE SEQUENCE [LARGE SCALE GENOMIC DNA]</scope>
    <source>
        <strain evidence="1 2">RL18-126-BIB-B</strain>
    </source>
</reference>
<gene>
    <name evidence="1" type="ORF">PQR01_26695</name>
</gene>
<sequence length="240" mass="25650">MKLIQTRSCRTMVRMVTGIGLAVLTACASSPARFYTLGTDSESTIANRTASPAFLIDMRPVKVPAAVARSQLIVQVNAAQVKVLEDDRWASPLPDEIRNALLAALTQQAGAPDVREAALPVYQVSVDIQRFESWPGSHALIDAVWSVRTSDAQETLTCHSVATQAVSSGYDAIVDGHRQAIRRIAAQITQGVREFSATSTVRPIRLASTPVTTRKATLSCQSLAGGFDAGMNVPVHGPAR</sequence>
<keyword evidence="2" id="KW-1185">Reference proteome</keyword>
<organism evidence="1 2">
    <name type="scientific">Paraburkholderia rhynchosiae</name>
    <dbReference type="NCBI Taxonomy" id="487049"/>
    <lineage>
        <taxon>Bacteria</taxon>
        <taxon>Pseudomonadati</taxon>
        <taxon>Pseudomonadota</taxon>
        <taxon>Betaproteobacteria</taxon>
        <taxon>Burkholderiales</taxon>
        <taxon>Burkholderiaceae</taxon>
        <taxon>Paraburkholderia</taxon>
    </lineage>
</organism>
<accession>A0ACC7NI41</accession>
<comment type="caution">
    <text evidence="1">The sequence shown here is derived from an EMBL/GenBank/DDBJ whole genome shotgun (WGS) entry which is preliminary data.</text>
</comment>
<dbReference type="EMBL" id="JAQQDW010000068">
    <property type="protein sequence ID" value="MFM0106979.1"/>
    <property type="molecule type" value="Genomic_DNA"/>
</dbReference>
<evidence type="ECO:0000313" key="2">
    <source>
        <dbReference type="Proteomes" id="UP001629235"/>
    </source>
</evidence>
<dbReference type="Proteomes" id="UP001629235">
    <property type="component" value="Unassembled WGS sequence"/>
</dbReference>
<protein>
    <submittedName>
        <fullName evidence="1">PqiC family protein</fullName>
    </submittedName>
</protein>
<proteinExistence type="predicted"/>